<evidence type="ECO:0000313" key="15">
    <source>
        <dbReference type="Proteomes" id="UP000261640"/>
    </source>
</evidence>
<feature type="active site" description="Nucleophile" evidence="10">
    <location>
        <position position="91"/>
    </location>
</feature>
<feature type="compositionally biased region" description="Basic and acidic residues" evidence="12">
    <location>
        <begin position="610"/>
        <end position="625"/>
    </location>
</feature>
<feature type="region of interest" description="Disordered" evidence="12">
    <location>
        <begin position="720"/>
        <end position="746"/>
    </location>
</feature>
<evidence type="ECO:0000256" key="12">
    <source>
        <dbReference type="SAM" id="MobiDB-lite"/>
    </source>
</evidence>
<dbReference type="PROSITE" id="PS52048">
    <property type="entry name" value="UCH_DOMAIN"/>
    <property type="match status" value="1"/>
</dbReference>
<feature type="region of interest" description="Disordered" evidence="12">
    <location>
        <begin position="595"/>
        <end position="643"/>
    </location>
</feature>
<keyword evidence="7 10" id="KW-0788">Thiol protease</keyword>
<dbReference type="PANTHER" id="PTHR10589">
    <property type="entry name" value="UBIQUITIN CARBOXYL-TERMINAL HYDROLASE"/>
    <property type="match status" value="1"/>
</dbReference>
<evidence type="ECO:0000259" key="13">
    <source>
        <dbReference type="PROSITE" id="PS52048"/>
    </source>
</evidence>
<feature type="compositionally biased region" description="Basic residues" evidence="12">
    <location>
        <begin position="413"/>
        <end position="424"/>
    </location>
</feature>
<feature type="site" description="Transition state stabilizer" evidence="10">
    <location>
        <position position="85"/>
    </location>
</feature>
<feature type="active site" description="Proton donor" evidence="10">
    <location>
        <position position="169"/>
    </location>
</feature>
<dbReference type="InterPro" id="IPR001578">
    <property type="entry name" value="Peptidase_C12_UCH"/>
</dbReference>
<dbReference type="GeneID" id="113130262"/>
<dbReference type="AlphaFoldDB" id="A0A3Q3N6A3"/>
<dbReference type="SUPFAM" id="SSF54001">
    <property type="entry name" value="Cysteine proteinases"/>
    <property type="match status" value="1"/>
</dbReference>
<dbReference type="Gene3D" id="1.20.58.860">
    <property type="match status" value="1"/>
</dbReference>
<keyword evidence="6 10" id="KW-0378">Hydrolase</keyword>
<accession>A0A3Q3N6A3</accession>
<keyword evidence="15" id="KW-1185">Reference proteome</keyword>
<dbReference type="GeneTree" id="ENSGT00940000156388"/>
<feature type="region of interest" description="Disordered" evidence="12">
    <location>
        <begin position="292"/>
        <end position="345"/>
    </location>
</feature>
<dbReference type="PROSITE" id="PS52049">
    <property type="entry name" value="ULD"/>
    <property type="match status" value="1"/>
</dbReference>
<dbReference type="InterPro" id="IPR041507">
    <property type="entry name" value="UCH_C"/>
</dbReference>
<dbReference type="Ensembl" id="ENSMAMT00000036308.2">
    <property type="protein sequence ID" value="ENSMAMP00000035393.2"/>
    <property type="gene ID" value="ENSMAMG00000023765.2"/>
</dbReference>
<feature type="compositionally biased region" description="Polar residues" evidence="12">
    <location>
        <begin position="472"/>
        <end position="515"/>
    </location>
</feature>
<dbReference type="GO" id="GO:0005634">
    <property type="term" value="C:nucleus"/>
    <property type="evidence" value="ECO:0007669"/>
    <property type="project" value="UniProtKB-SubCell"/>
</dbReference>
<keyword evidence="8" id="KW-0156">Chromatin regulator</keyword>
<comment type="similarity">
    <text evidence="3">Belongs to the peptidase C12 family. BAP1 subfamily.</text>
</comment>
<feature type="compositionally biased region" description="Polar residues" evidence="12">
    <location>
        <begin position="296"/>
        <end position="306"/>
    </location>
</feature>
<keyword evidence="9" id="KW-0539">Nucleus</keyword>
<evidence type="ECO:0000256" key="4">
    <source>
        <dbReference type="ARBA" id="ARBA00022670"/>
    </source>
</evidence>
<feature type="region of interest" description="Disordered" evidence="12">
    <location>
        <begin position="367"/>
        <end position="431"/>
    </location>
</feature>
<keyword evidence="5 10" id="KW-0833">Ubl conjugation pathway</keyword>
<evidence type="ECO:0000256" key="10">
    <source>
        <dbReference type="PROSITE-ProRule" id="PRU01393"/>
    </source>
</evidence>
<evidence type="ECO:0000313" key="14">
    <source>
        <dbReference type="Ensembl" id="ENSMAMP00000035393.2"/>
    </source>
</evidence>
<dbReference type="GO" id="GO:0006325">
    <property type="term" value="P:chromatin organization"/>
    <property type="evidence" value="ECO:0007669"/>
    <property type="project" value="UniProtKB-KW"/>
</dbReference>
<dbReference type="PANTHER" id="PTHR10589:SF28">
    <property type="entry name" value="UBIQUITIN CARBOXYL-TERMINAL HYDROLASE BAP1"/>
    <property type="match status" value="1"/>
</dbReference>
<evidence type="ECO:0000256" key="2">
    <source>
        <dbReference type="ARBA" id="ARBA00004123"/>
    </source>
</evidence>
<feature type="compositionally biased region" description="Acidic residues" evidence="12">
    <location>
        <begin position="391"/>
        <end position="404"/>
    </location>
</feature>
<dbReference type="InterPro" id="IPR036959">
    <property type="entry name" value="Peptidase_C12_UCH_sf"/>
</dbReference>
<sequence length="746" mass="82905">MNKGWLELESDPGLFTLLVEDFGVKGVQVEEIYDLQSKCQSPVYGFIFLFKWIEERRSRRKVNTLVDETSVIDEEIVNDMFFAHQLIPNSCATHALLSVLLNCSGVELGTTLSRMKAFTKGFSPESKGYAIGNAPELARAHNSHARPEPRHLPEKQNGISAVRTMEAFHFVSYVPIKDRLFELDGLKAYPIDHGPWGEEEEWTDKARRVIMERIGLATAGEPYHDIRFNLMAVVPDRRMKYESKLEILKRNRQTVLEGLQKMIRLTQPELVHDKKQQDSASPDDSTAVIKKETDTEPSQGVDQASLDSVDESGSHSKEAPNSSANTKVIGKPPVPTGGVPQQVASPNPIVQRLPAFLDNHNYAKSPMQEEEDLAAGVGRSRIPGPPQPSYSDDEDDYEDDEEEITGSASTSNRFRRRPSLRSRPGRVGTGMESQIALSVLAEKLKKEAQRKDALNTPLSVRTEGRTGGICITSASQPSPTPSNESTDTASEIGSAFNSPLRSPARSQAATRPSSPVASHLSRVLFGEDEMLRLDSRHNRAVRELGPSVSVALLHLQEDGVIYALPPADLAADGTKQSCTPEKIKENVQAANIAEEKEGVNEGDEGPSVAVKEEESKDGVEVKSSNEKPNVMETAADSKPPGDKYSPKELLALLKCVEADIASYEVHLKEEVEKRKKYKIDDQRRTHNYDEFICTFISMLAQEGMLASLVEQNISVRRRQGVSIGRLHKQRKPDRRKRSRPYKAKRQ</sequence>
<keyword evidence="4 10" id="KW-0645">Protease</keyword>
<dbReference type="CTD" id="8314"/>
<comment type="catalytic activity">
    <reaction evidence="1 10 11">
        <text>Thiol-dependent hydrolysis of ester, thioester, amide, peptide and isopeptide bonds formed by the C-terminal Gly of ubiquitin (a 76-residue protein attached to proteins as an intracellular targeting signal).</text>
        <dbReference type="EC" id="3.4.19.12"/>
    </reaction>
</comment>
<evidence type="ECO:0000256" key="11">
    <source>
        <dbReference type="RuleBase" id="RU361215"/>
    </source>
</evidence>
<feature type="region of interest" description="Disordered" evidence="12">
    <location>
        <begin position="468"/>
        <end position="515"/>
    </location>
</feature>
<evidence type="ECO:0000256" key="9">
    <source>
        <dbReference type="ARBA" id="ARBA00023242"/>
    </source>
</evidence>
<feature type="compositionally biased region" description="Low complexity" evidence="12">
    <location>
        <begin position="327"/>
        <end position="343"/>
    </location>
</feature>
<dbReference type="Pfam" id="PF18031">
    <property type="entry name" value="UCH_C"/>
    <property type="match status" value="1"/>
</dbReference>
<dbReference type="EC" id="3.4.19.12" evidence="11"/>
<reference evidence="14" key="1">
    <citation type="submission" date="2025-08" db="UniProtKB">
        <authorList>
            <consortium name="Ensembl"/>
        </authorList>
    </citation>
    <scope>IDENTIFICATION</scope>
</reference>
<evidence type="ECO:0000256" key="1">
    <source>
        <dbReference type="ARBA" id="ARBA00000707"/>
    </source>
</evidence>
<dbReference type="Proteomes" id="UP000261640">
    <property type="component" value="Unplaced"/>
</dbReference>
<dbReference type="RefSeq" id="XP_026162517.1">
    <property type="nucleotide sequence ID" value="XM_026306732.1"/>
</dbReference>
<evidence type="ECO:0000256" key="3">
    <source>
        <dbReference type="ARBA" id="ARBA00007182"/>
    </source>
</evidence>
<dbReference type="CDD" id="cd09617">
    <property type="entry name" value="Peptidase_C12_UCH37_BAP1"/>
    <property type="match status" value="1"/>
</dbReference>
<evidence type="ECO:0000256" key="6">
    <source>
        <dbReference type="ARBA" id="ARBA00022801"/>
    </source>
</evidence>
<organism evidence="14 15">
    <name type="scientific">Mastacembelus armatus</name>
    <name type="common">zig-zag eel</name>
    <dbReference type="NCBI Taxonomy" id="205130"/>
    <lineage>
        <taxon>Eukaryota</taxon>
        <taxon>Metazoa</taxon>
        <taxon>Chordata</taxon>
        <taxon>Craniata</taxon>
        <taxon>Vertebrata</taxon>
        <taxon>Euteleostomi</taxon>
        <taxon>Actinopterygii</taxon>
        <taxon>Neopterygii</taxon>
        <taxon>Teleostei</taxon>
        <taxon>Neoteleostei</taxon>
        <taxon>Acanthomorphata</taxon>
        <taxon>Anabantaria</taxon>
        <taxon>Synbranchiformes</taxon>
        <taxon>Mastacembelidae</taxon>
        <taxon>Mastacembelus</taxon>
    </lineage>
</organism>
<dbReference type="Pfam" id="PF01088">
    <property type="entry name" value="Peptidase_C12"/>
    <property type="match status" value="1"/>
</dbReference>
<evidence type="ECO:0000256" key="8">
    <source>
        <dbReference type="ARBA" id="ARBA00022853"/>
    </source>
</evidence>
<dbReference type="GO" id="GO:0005737">
    <property type="term" value="C:cytoplasm"/>
    <property type="evidence" value="ECO:0007669"/>
    <property type="project" value="TreeGrafter"/>
</dbReference>
<dbReference type="GO" id="GO:0004843">
    <property type="term" value="F:cysteine-type deubiquitinase activity"/>
    <property type="evidence" value="ECO:0007669"/>
    <property type="project" value="UniProtKB-UniRule"/>
</dbReference>
<evidence type="ECO:0000256" key="5">
    <source>
        <dbReference type="ARBA" id="ARBA00022786"/>
    </source>
</evidence>
<feature type="domain" description="UCH catalytic" evidence="13">
    <location>
        <begin position="4"/>
        <end position="235"/>
    </location>
</feature>
<comment type="subcellular location">
    <subcellularLocation>
        <location evidence="2">Nucleus</location>
    </subcellularLocation>
</comment>
<protein>
    <recommendedName>
        <fullName evidence="11">Ubiquitin carboxyl-terminal hydrolase</fullName>
        <ecNumber evidence="11">3.4.19.12</ecNumber>
    </recommendedName>
</protein>
<proteinExistence type="inferred from homology"/>
<dbReference type="PRINTS" id="PR00707">
    <property type="entry name" value="UBCTHYDRLASE"/>
</dbReference>
<dbReference type="Gene3D" id="3.40.532.10">
    <property type="entry name" value="Peptidase C12, ubiquitin carboxyl-terminal hydrolase"/>
    <property type="match status" value="1"/>
</dbReference>
<dbReference type="GO" id="GO:0016579">
    <property type="term" value="P:protein deubiquitination"/>
    <property type="evidence" value="ECO:0007669"/>
    <property type="project" value="TreeGrafter"/>
</dbReference>
<dbReference type="FunFam" id="3.40.532.10:FF:000002">
    <property type="entry name" value="Ubiquitin carboxyl-terminal hydrolase"/>
    <property type="match status" value="1"/>
</dbReference>
<feature type="site" description="Important for enzyme activity" evidence="10">
    <location>
        <position position="184"/>
    </location>
</feature>
<name>A0A3Q3N6A3_9TELE</name>
<evidence type="ECO:0000256" key="7">
    <source>
        <dbReference type="ARBA" id="ARBA00022807"/>
    </source>
</evidence>
<dbReference type="GO" id="GO:0006511">
    <property type="term" value="P:ubiquitin-dependent protein catabolic process"/>
    <property type="evidence" value="ECO:0007669"/>
    <property type="project" value="UniProtKB-UniRule"/>
</dbReference>
<feature type="region of interest" description="Disordered" evidence="12">
    <location>
        <begin position="268"/>
        <end position="287"/>
    </location>
</feature>
<reference evidence="14" key="2">
    <citation type="submission" date="2025-09" db="UniProtKB">
        <authorList>
            <consortium name="Ensembl"/>
        </authorList>
    </citation>
    <scope>IDENTIFICATION</scope>
</reference>
<dbReference type="InterPro" id="IPR038765">
    <property type="entry name" value="Papain-like_cys_pep_sf"/>
</dbReference>